<evidence type="ECO:0000313" key="2">
    <source>
        <dbReference type="Proteomes" id="UP001152087"/>
    </source>
</evidence>
<sequence>MSPLFRIHLADKTSRIRQNIWRPYRDHPKTLPTFLVVQLLVSHEGKDSGFVASSELQLESFYLGDAPLTLTRFINGLFQYLASQVLCLLSYNGTGLQCVHCFSCGPSALGEDKSSEIAALPAEAYTIAKGSYHSSAYQGVQSKLRDLTPDSWMAVVSKKSDTEFAGVDSPSTTRMRFKYAFVRSKATIQVDQKHWRGSDIQPDELEVVDMEEFLHKTAPEVDTSKLAYHVSNLEDTLVQATRARTIVTTPDKEPLFSSLSPDEACVILNKIVGVKPQVQKTVARGSRWGIGEDAWISKLGFDADEKD</sequence>
<evidence type="ECO:0000313" key="1">
    <source>
        <dbReference type="EMBL" id="KAJ4188860.1"/>
    </source>
</evidence>
<proteinExistence type="predicted"/>
<organism evidence="1 2">
    <name type="scientific">Fusarium falciforme</name>
    <dbReference type="NCBI Taxonomy" id="195108"/>
    <lineage>
        <taxon>Eukaryota</taxon>
        <taxon>Fungi</taxon>
        <taxon>Dikarya</taxon>
        <taxon>Ascomycota</taxon>
        <taxon>Pezizomycotina</taxon>
        <taxon>Sordariomycetes</taxon>
        <taxon>Hypocreomycetidae</taxon>
        <taxon>Hypocreales</taxon>
        <taxon>Nectriaceae</taxon>
        <taxon>Fusarium</taxon>
        <taxon>Fusarium solani species complex</taxon>
    </lineage>
</organism>
<protein>
    <submittedName>
        <fullName evidence="1">Uncharacterized protein</fullName>
    </submittedName>
</protein>
<accession>A0A9W8R858</accession>
<keyword evidence="2" id="KW-1185">Reference proteome</keyword>
<dbReference type="Proteomes" id="UP001152087">
    <property type="component" value="Unassembled WGS sequence"/>
</dbReference>
<reference evidence="1" key="1">
    <citation type="submission" date="2022-09" db="EMBL/GenBank/DDBJ databases">
        <title>Fusarium specimens isolated from Avocado Roots.</title>
        <authorList>
            <person name="Stajich J."/>
            <person name="Roper C."/>
            <person name="Heimlech-Rivalta G."/>
        </authorList>
    </citation>
    <scope>NUCLEOTIDE SEQUENCE</scope>
    <source>
        <strain evidence="1">A02</strain>
    </source>
</reference>
<name>A0A9W8R858_9HYPO</name>
<dbReference type="EMBL" id="JAOQAV010000014">
    <property type="protein sequence ID" value="KAJ4188860.1"/>
    <property type="molecule type" value="Genomic_DNA"/>
</dbReference>
<comment type="caution">
    <text evidence="1">The sequence shown here is derived from an EMBL/GenBank/DDBJ whole genome shotgun (WGS) entry which is preliminary data.</text>
</comment>
<dbReference type="AlphaFoldDB" id="A0A9W8R858"/>
<gene>
    <name evidence="1" type="ORF">NW755_006356</name>
</gene>